<dbReference type="EMBL" id="JAJEQN010000009">
    <property type="protein sequence ID" value="MCC2221055.1"/>
    <property type="molecule type" value="Genomic_DNA"/>
</dbReference>
<protein>
    <submittedName>
        <fullName evidence="1">Uncharacterized protein</fullName>
    </submittedName>
</protein>
<dbReference type="Proteomes" id="UP001198200">
    <property type="component" value="Unassembled WGS sequence"/>
</dbReference>
<proteinExistence type="predicted"/>
<sequence>MKTNSTIRGIAHGHMTKDNLTGFASMMTSDARTLSLARIAMNLPVYLDMGEEPSDEYTRISKLSAAYCGLLGRVNKELVSGLDEKREEEALSLRKESTQIMELLSAYTDRFTVYEYVLNRLEYRFSGASLEAGYSDEDMTQEILQKLSSETDQTVRQSMLVSIIEQLPMRMTRKRFFQVLAEGMDAYKGSDKEAVDGQLFMLRTAAMLEEPAEFKQSFPAFYEVVETFKQAPLSTVSEAEWNKLHDMLADAMEELNSQMDRMLLLQELINDLCVVTMTDGCTWTEQHKTCSSIISFTLTPGTDEAALNAMLTALEGIQEQYSMTFQEKSTLVDELMQSSKEQLSEQGMIETFSKLEVLSKLLSSSRFADIEQKQESETVEASYIEEQTAALISELETFLKSSSKPLARAVMAKLVTMVPLFIRDYNQLEEYIQNSLSSCSDVAEKLACIEIIRSL</sequence>
<comment type="caution">
    <text evidence="1">The sequence shown here is derived from an EMBL/GenBank/DDBJ whole genome shotgun (WGS) entry which is preliminary data.</text>
</comment>
<dbReference type="AlphaFoldDB" id="A0AAE3E3F9"/>
<accession>A0AAE3E3F9</accession>
<keyword evidence="2" id="KW-1185">Reference proteome</keyword>
<evidence type="ECO:0000313" key="2">
    <source>
        <dbReference type="Proteomes" id="UP001198200"/>
    </source>
</evidence>
<dbReference type="RefSeq" id="WP_308731425.1">
    <property type="nucleotide sequence ID" value="NZ_JAJEQN010000009.1"/>
</dbReference>
<name>A0AAE3E3F9_9FIRM</name>
<reference evidence="1 2" key="1">
    <citation type="submission" date="2021-10" db="EMBL/GenBank/DDBJ databases">
        <title>Anaerobic single-cell dispensing facilitates the cultivation of human gut bacteria.</title>
        <authorList>
            <person name="Afrizal A."/>
        </authorList>
    </citation>
    <scope>NUCLEOTIDE SEQUENCE [LARGE SCALE GENOMIC DNA]</scope>
    <source>
        <strain evidence="1 2">CLA-AA-H224</strain>
    </source>
</reference>
<gene>
    <name evidence="1" type="ORF">LKD48_05255</name>
</gene>
<evidence type="ECO:0000313" key="1">
    <source>
        <dbReference type="EMBL" id="MCC2221055.1"/>
    </source>
</evidence>
<organism evidence="1 2">
    <name type="scientific">Anthropogastromicrobium aceti</name>
    <dbReference type="NCBI Taxonomy" id="2981768"/>
    <lineage>
        <taxon>Bacteria</taxon>
        <taxon>Bacillati</taxon>
        <taxon>Bacillota</taxon>
        <taxon>Clostridia</taxon>
        <taxon>Lachnospirales</taxon>
        <taxon>Lachnospiraceae</taxon>
        <taxon>Anthropogastromicrobium</taxon>
    </lineage>
</organism>